<dbReference type="EMBL" id="GECZ01029799">
    <property type="protein sequence ID" value="JAS39970.1"/>
    <property type="molecule type" value="Transcribed_RNA"/>
</dbReference>
<name>A0A1B6EPZ8_9HEMI</name>
<dbReference type="InterPro" id="IPR043502">
    <property type="entry name" value="DNA/RNA_pol_sf"/>
</dbReference>
<accession>A0A1B6EPZ8</accession>
<dbReference type="CDD" id="cd01650">
    <property type="entry name" value="RT_nLTR_like"/>
    <property type="match status" value="1"/>
</dbReference>
<dbReference type="PANTHER" id="PTHR33332">
    <property type="entry name" value="REVERSE TRANSCRIPTASE DOMAIN-CONTAINING PROTEIN"/>
    <property type="match status" value="1"/>
</dbReference>
<dbReference type="SUPFAM" id="SSF56219">
    <property type="entry name" value="DNase I-like"/>
    <property type="match status" value="1"/>
</dbReference>
<evidence type="ECO:0000259" key="1">
    <source>
        <dbReference type="PROSITE" id="PS50878"/>
    </source>
</evidence>
<dbReference type="PROSITE" id="PS50878">
    <property type="entry name" value="RT_POL"/>
    <property type="match status" value="1"/>
</dbReference>
<dbReference type="AlphaFoldDB" id="A0A1B6EPZ8"/>
<feature type="domain" description="Reverse transcriptase" evidence="1">
    <location>
        <begin position="422"/>
        <end position="696"/>
    </location>
</feature>
<dbReference type="EMBL" id="GECZ01017726">
    <property type="protein sequence ID" value="JAS52043.1"/>
    <property type="molecule type" value="Transcribed_RNA"/>
</dbReference>
<dbReference type="InterPro" id="IPR000477">
    <property type="entry name" value="RT_dom"/>
</dbReference>
<protein>
    <recommendedName>
        <fullName evidence="1">Reverse transcriptase domain-containing protein</fullName>
    </recommendedName>
</protein>
<reference evidence="2" key="1">
    <citation type="submission" date="2015-11" db="EMBL/GenBank/DDBJ databases">
        <title>De novo transcriptome assembly of four potential Pierce s Disease insect vectors from Arizona vineyards.</title>
        <authorList>
            <person name="Tassone E.E."/>
        </authorList>
    </citation>
    <scope>NUCLEOTIDE SEQUENCE</scope>
</reference>
<evidence type="ECO:0000313" key="2">
    <source>
        <dbReference type="EMBL" id="JAS39970.1"/>
    </source>
</evidence>
<dbReference type="SUPFAM" id="SSF56672">
    <property type="entry name" value="DNA/RNA polymerases"/>
    <property type="match status" value="1"/>
</dbReference>
<proteinExistence type="predicted"/>
<dbReference type="InterPro" id="IPR036691">
    <property type="entry name" value="Endo/exonu/phosph_ase_sf"/>
</dbReference>
<sequence>MWGGIAIFLRCELPINIEEVEITNDLCKPVEQIFETLVVKSQYSSHNVILIGTYRSPNVNTEQLFLDKLGYLLHDLSAKSNYIVVLGDANFDILKPEQKRIRDLHNLLSEYGCYICHIDATRTTPTSISSIDGCYTNINKQDIEVLAFKTNLSDHHFVSCKIKYMNKQQKPTYKFSRNFSKPKLRELKETLKTADWNPVYRPTSVEEKYNNFLSIISGNIEQIMPKGPKKVATTSKTVFWDNDTLILRTDLQRAHDKYMITGALDDKINYQNIKKDYDCEVRNKKAAHTIEKILQADNKTKQIWRIVNDERNISGSQPNHTCLNNNGTIVTDPYYISNIFNRSFAQPKTNNIPGLDNLTDVPSPNPDIPPFCIFRAISESELEKLFSNLKSNNSAGFDDITGKIVKFCKEEVLKPIHHIVNASLQQAVVPSKMKIAKIYPVFKKGDKLDPNNYRPISNLPTISKLLERVVYNQLIAHLERNNLITPQQHGFRRGHSTNSAIVNLCKDINDIWENKKSASGLFLDLQKAFDNIDWNIFISKLQQLNIRNFALQWIKSYLADRRQFVEVAHRSKNTVGSVRSSLRNVTKGVPQGSILGPLYFLIYINSLPDMLGMNLRCILFADDTTIIIPTDRHNDNSNIVNATLDTATEICNSLKLNINKSKTVHINFTPNNRNKNENNSLKVQTSSSTKFLGIIVDENLNWLNHVEHLLKKLASALYVIRRIRGITNESTALVAYHSLFASHLRYGVVAWGSAPTKRIEQILILQKKAIRTIFRLNHLEHCKSLFIKHNILTVFSLYIAESIVFAKTSTPSLRLEQHSYNTRNRHNFDLPQHRLQKYSKTTQYSGSYFFNLLPESIKTITQCNTFNNRVKQYFIDRPYYSISDFVEDHTFRHVK</sequence>
<gene>
    <name evidence="3" type="ORF">g.19610</name>
    <name evidence="2" type="ORF">g.19617</name>
</gene>
<evidence type="ECO:0000313" key="3">
    <source>
        <dbReference type="EMBL" id="JAS52043.1"/>
    </source>
</evidence>
<dbReference type="Pfam" id="PF00078">
    <property type="entry name" value="RVT_1"/>
    <property type="match status" value="1"/>
</dbReference>
<organism evidence="2">
    <name type="scientific">Cuerna arida</name>
    <dbReference type="NCBI Taxonomy" id="1464854"/>
    <lineage>
        <taxon>Eukaryota</taxon>
        <taxon>Metazoa</taxon>
        <taxon>Ecdysozoa</taxon>
        <taxon>Arthropoda</taxon>
        <taxon>Hexapoda</taxon>
        <taxon>Insecta</taxon>
        <taxon>Pterygota</taxon>
        <taxon>Neoptera</taxon>
        <taxon>Paraneoptera</taxon>
        <taxon>Hemiptera</taxon>
        <taxon>Auchenorrhyncha</taxon>
        <taxon>Membracoidea</taxon>
        <taxon>Cicadellidae</taxon>
        <taxon>Cicadellinae</taxon>
        <taxon>Proconiini</taxon>
        <taxon>Cuerna</taxon>
    </lineage>
</organism>
<dbReference type="GO" id="GO:0071897">
    <property type="term" value="P:DNA biosynthetic process"/>
    <property type="evidence" value="ECO:0007669"/>
    <property type="project" value="UniProtKB-ARBA"/>
</dbReference>